<keyword evidence="3" id="KW-0732">Signal</keyword>
<accession>A0A1N7EUN6</accession>
<evidence type="ECO:0000256" key="5">
    <source>
        <dbReference type="ARBA" id="ARBA00023002"/>
    </source>
</evidence>
<dbReference type="PANTHER" id="PTHR13887:SF14">
    <property type="entry name" value="DISULFIDE BOND FORMATION PROTEIN D"/>
    <property type="match status" value="1"/>
</dbReference>
<protein>
    <submittedName>
        <fullName evidence="10">Protein-disulfide isomerase</fullName>
    </submittedName>
</protein>
<keyword evidence="6" id="KW-1015">Disulfide bond</keyword>
<keyword evidence="4" id="KW-0249">Electron transport</keyword>
<evidence type="ECO:0000256" key="1">
    <source>
        <dbReference type="ARBA" id="ARBA00005791"/>
    </source>
</evidence>
<feature type="compositionally biased region" description="Low complexity" evidence="8">
    <location>
        <begin position="40"/>
        <end position="78"/>
    </location>
</feature>
<feature type="domain" description="Thioredoxin" evidence="9">
    <location>
        <begin position="65"/>
        <end position="286"/>
    </location>
</feature>
<dbReference type="EMBL" id="FTNO01000007">
    <property type="protein sequence ID" value="SIR91734.1"/>
    <property type="molecule type" value="Genomic_DNA"/>
</dbReference>
<evidence type="ECO:0000256" key="8">
    <source>
        <dbReference type="SAM" id="MobiDB-lite"/>
    </source>
</evidence>
<keyword evidence="11" id="KW-1185">Reference proteome</keyword>
<comment type="similarity">
    <text evidence="1">Belongs to the thioredoxin family. DsbA subfamily.</text>
</comment>
<dbReference type="InterPro" id="IPR036249">
    <property type="entry name" value="Thioredoxin-like_sf"/>
</dbReference>
<comment type="similarity">
    <text evidence="2">Belongs to the glutaredoxin family.</text>
</comment>
<dbReference type="InterPro" id="IPR013766">
    <property type="entry name" value="Thioredoxin_domain"/>
</dbReference>
<dbReference type="Pfam" id="PF13462">
    <property type="entry name" value="Thioredoxin_4"/>
    <property type="match status" value="1"/>
</dbReference>
<dbReference type="AlphaFoldDB" id="A0A1N7EUN6"/>
<proteinExistence type="inferred from homology"/>
<evidence type="ECO:0000256" key="4">
    <source>
        <dbReference type="ARBA" id="ARBA00022982"/>
    </source>
</evidence>
<dbReference type="SUPFAM" id="SSF52833">
    <property type="entry name" value="Thioredoxin-like"/>
    <property type="match status" value="1"/>
</dbReference>
<keyword evidence="10" id="KW-0413">Isomerase</keyword>
<evidence type="ECO:0000256" key="2">
    <source>
        <dbReference type="ARBA" id="ARBA00007787"/>
    </source>
</evidence>
<name>A0A1N7EUN6_9EURY</name>
<keyword evidence="5" id="KW-0560">Oxidoreductase</keyword>
<feature type="region of interest" description="Disordered" evidence="8">
    <location>
        <begin position="28"/>
        <end position="82"/>
    </location>
</feature>
<feature type="compositionally biased region" description="Polar residues" evidence="8">
    <location>
        <begin position="28"/>
        <end position="37"/>
    </location>
</feature>
<organism evidence="10 11">
    <name type="scientific">Haladaptatus litoreus</name>
    <dbReference type="NCBI Taxonomy" id="553468"/>
    <lineage>
        <taxon>Archaea</taxon>
        <taxon>Methanobacteriati</taxon>
        <taxon>Methanobacteriota</taxon>
        <taxon>Stenosarchaea group</taxon>
        <taxon>Halobacteria</taxon>
        <taxon>Halobacteriales</taxon>
        <taxon>Haladaptataceae</taxon>
        <taxon>Haladaptatus</taxon>
    </lineage>
</organism>
<evidence type="ECO:0000256" key="3">
    <source>
        <dbReference type="ARBA" id="ARBA00022729"/>
    </source>
</evidence>
<sequence>MSDSVDKNSRRAFLGTAGMLLTGLAGCTSTNTGSDEQPTTKRSTTTDSTRTTSKTYTETTGTQTTTETSTQEDTTSTTASKPQSLVYASTKTTDFGINLKDNPLMGSPDAPVDLYYWSDYQCPFCNRFEQDTFPKLLDEYIKPGKVRLVILEYVTIGDASKTAARMAKCVWRQVQEEDPDAFKRWHASIFDAQKKPNSGWATKQNLLEITEGVKGVDASAVESCLQKNNQSLAASVAADKQAGKDKGVNVTPTFIFDNSTSNGMPSSIQGAQPYPRFEATIKEVMK</sequence>
<reference evidence="11" key="1">
    <citation type="submission" date="2017-01" db="EMBL/GenBank/DDBJ databases">
        <authorList>
            <person name="Varghese N."/>
            <person name="Submissions S."/>
        </authorList>
    </citation>
    <scope>NUCLEOTIDE SEQUENCE [LARGE SCALE GENOMIC DNA]</scope>
    <source>
        <strain evidence="11">CGMCC 1.7737</strain>
    </source>
</reference>
<dbReference type="GO" id="GO:0016491">
    <property type="term" value="F:oxidoreductase activity"/>
    <property type="evidence" value="ECO:0007669"/>
    <property type="project" value="UniProtKB-KW"/>
</dbReference>
<dbReference type="GO" id="GO:0016853">
    <property type="term" value="F:isomerase activity"/>
    <property type="evidence" value="ECO:0007669"/>
    <property type="project" value="UniProtKB-KW"/>
</dbReference>
<keyword evidence="7" id="KW-0676">Redox-active center</keyword>
<dbReference type="PANTHER" id="PTHR13887">
    <property type="entry name" value="GLUTATHIONE S-TRANSFERASE KAPPA"/>
    <property type="match status" value="1"/>
</dbReference>
<dbReference type="Proteomes" id="UP000186914">
    <property type="component" value="Unassembled WGS sequence"/>
</dbReference>
<dbReference type="RefSeq" id="WP_084186438.1">
    <property type="nucleotide sequence ID" value="NZ_FTNO01000007.1"/>
</dbReference>
<dbReference type="InterPro" id="IPR012336">
    <property type="entry name" value="Thioredoxin-like_fold"/>
</dbReference>
<gene>
    <name evidence="10" type="ORF">SAMN05421858_4508</name>
</gene>
<dbReference type="PROSITE" id="PS51257">
    <property type="entry name" value="PROKAR_LIPOPROTEIN"/>
    <property type="match status" value="1"/>
</dbReference>
<dbReference type="OrthoDB" id="15256at2157"/>
<evidence type="ECO:0000313" key="10">
    <source>
        <dbReference type="EMBL" id="SIR91734.1"/>
    </source>
</evidence>
<evidence type="ECO:0000256" key="6">
    <source>
        <dbReference type="ARBA" id="ARBA00023157"/>
    </source>
</evidence>
<dbReference type="Gene3D" id="3.40.30.10">
    <property type="entry name" value="Glutaredoxin"/>
    <property type="match status" value="1"/>
</dbReference>
<evidence type="ECO:0000259" key="9">
    <source>
        <dbReference type="PROSITE" id="PS51352"/>
    </source>
</evidence>
<evidence type="ECO:0000313" key="11">
    <source>
        <dbReference type="Proteomes" id="UP000186914"/>
    </source>
</evidence>
<keyword evidence="4" id="KW-0813">Transport</keyword>
<evidence type="ECO:0000256" key="7">
    <source>
        <dbReference type="ARBA" id="ARBA00023284"/>
    </source>
</evidence>
<dbReference type="PROSITE" id="PS51352">
    <property type="entry name" value="THIOREDOXIN_2"/>
    <property type="match status" value="1"/>
</dbReference>